<keyword evidence="1 4" id="KW-0808">Transferase</keyword>
<dbReference type="GO" id="GO:0043161">
    <property type="term" value="P:proteasome-mediated ubiquitin-dependent protein catabolic process"/>
    <property type="evidence" value="ECO:0007669"/>
    <property type="project" value="TreeGrafter"/>
</dbReference>
<gene>
    <name evidence="4" type="primary">UFD4_3</name>
    <name evidence="4" type="ORF">IWW36_005779</name>
</gene>
<sequence length="346" mass="37432">MSEQAWEALQLVLALLPRLPTSAESFSHMESLINGNQSAAEDTEVEDYGFLHLRAIYASSDTLKQLQSVLPLLMARIFTVTINLPAKYQALMVTLKVIFCLDADRLREALGTIDLLRVVVGTISLNDSPLLSGLSLLIVKLVLDKLPGHYKQRFIREGMIDALGTLEQMHNAAELQSSSSSNSSESEDLSEAPSDSANNIMLLRGFKLVNIHIPASARNGAIATSQKPLFVGVESGLPSTSSGSIGSLVKWISDQACHLRLALQTAVQETTHAQTSHLQQLKLISEQFSDADCTAESLQVASNALAQCLLSSDSITCYELLQSGLISVLTRALENSTDPENEIISP</sequence>
<feature type="chain" id="PRO_5040863684" evidence="3">
    <location>
        <begin position="24"/>
        <end position="346"/>
    </location>
</feature>
<evidence type="ECO:0000256" key="2">
    <source>
        <dbReference type="SAM" id="MobiDB-lite"/>
    </source>
</evidence>
<comment type="caution">
    <text evidence="4">The sequence shown here is derived from an EMBL/GenBank/DDBJ whole genome shotgun (WGS) entry which is preliminary data.</text>
</comment>
<reference evidence="4" key="1">
    <citation type="submission" date="2022-07" db="EMBL/GenBank/DDBJ databases">
        <title>Phylogenomic reconstructions and comparative analyses of Kickxellomycotina fungi.</title>
        <authorList>
            <person name="Reynolds N.K."/>
            <person name="Stajich J.E."/>
            <person name="Barry K."/>
            <person name="Grigoriev I.V."/>
            <person name="Crous P."/>
            <person name="Smith M.E."/>
        </authorList>
    </citation>
    <scope>NUCLEOTIDE SEQUENCE</scope>
    <source>
        <strain evidence="4">NRRL 1566</strain>
    </source>
</reference>
<organism evidence="4 5">
    <name type="scientific">Coemansia brasiliensis</name>
    <dbReference type="NCBI Taxonomy" id="2650707"/>
    <lineage>
        <taxon>Eukaryota</taxon>
        <taxon>Fungi</taxon>
        <taxon>Fungi incertae sedis</taxon>
        <taxon>Zoopagomycota</taxon>
        <taxon>Kickxellomycotina</taxon>
        <taxon>Kickxellomycetes</taxon>
        <taxon>Kickxellales</taxon>
        <taxon>Kickxellaceae</taxon>
        <taxon>Coemansia</taxon>
    </lineage>
</organism>
<dbReference type="InterPro" id="IPR045322">
    <property type="entry name" value="HECTD1/TRIP12-like"/>
</dbReference>
<keyword evidence="3" id="KW-0732">Signal</keyword>
<dbReference type="GO" id="GO:0061630">
    <property type="term" value="F:ubiquitin protein ligase activity"/>
    <property type="evidence" value="ECO:0007669"/>
    <property type="project" value="UniProtKB-EC"/>
</dbReference>
<dbReference type="GO" id="GO:0000209">
    <property type="term" value="P:protein polyubiquitination"/>
    <property type="evidence" value="ECO:0007669"/>
    <property type="project" value="TreeGrafter"/>
</dbReference>
<dbReference type="Proteomes" id="UP001139887">
    <property type="component" value="Unassembled WGS sequence"/>
</dbReference>
<protein>
    <submittedName>
        <fullName evidence="4">Ubiquitin fusion degradation protein 4</fullName>
        <ecNumber evidence="4">2.3.2.26</ecNumber>
    </submittedName>
</protein>
<evidence type="ECO:0000256" key="3">
    <source>
        <dbReference type="SAM" id="SignalP"/>
    </source>
</evidence>
<evidence type="ECO:0000313" key="5">
    <source>
        <dbReference type="Proteomes" id="UP001139887"/>
    </source>
</evidence>
<proteinExistence type="predicted"/>
<dbReference type="PANTHER" id="PTHR45670:SF1">
    <property type="entry name" value="E3 UBIQUITIN-PROTEIN LIGASE HECTD1"/>
    <property type="match status" value="1"/>
</dbReference>
<dbReference type="AlphaFoldDB" id="A0A9W8LWR4"/>
<dbReference type="EC" id="2.3.2.26" evidence="4"/>
<name>A0A9W8LWR4_9FUNG</name>
<dbReference type="PANTHER" id="PTHR45670">
    <property type="entry name" value="E3 UBIQUITIN-PROTEIN LIGASE TRIP12"/>
    <property type="match status" value="1"/>
</dbReference>
<evidence type="ECO:0000313" key="4">
    <source>
        <dbReference type="EMBL" id="KAJ2842785.1"/>
    </source>
</evidence>
<feature type="region of interest" description="Disordered" evidence="2">
    <location>
        <begin position="174"/>
        <end position="193"/>
    </location>
</feature>
<keyword evidence="5" id="KW-1185">Reference proteome</keyword>
<dbReference type="EMBL" id="JANBUW010001633">
    <property type="protein sequence ID" value="KAJ2842785.1"/>
    <property type="molecule type" value="Genomic_DNA"/>
</dbReference>
<accession>A0A9W8LWR4</accession>
<feature type="non-terminal residue" evidence="4">
    <location>
        <position position="346"/>
    </location>
</feature>
<evidence type="ECO:0000256" key="1">
    <source>
        <dbReference type="ARBA" id="ARBA00022679"/>
    </source>
</evidence>
<keyword evidence="4" id="KW-0012">Acyltransferase</keyword>
<feature type="signal peptide" evidence="3">
    <location>
        <begin position="1"/>
        <end position="23"/>
    </location>
</feature>